<dbReference type="SUPFAM" id="SSF101215">
    <property type="entry name" value="KaiA/RbsU domain"/>
    <property type="match status" value="1"/>
</dbReference>
<reference evidence="3 4" key="1">
    <citation type="journal article" date="2024" name="Int. J. Syst. Evol. Microbiol.">
        <title>Virgibacillus tibetensis sp. nov., isolated from salt lake on the Tibetan Plateau of China.</title>
        <authorList>
            <person name="Phurbu D."/>
            <person name="Liu Z.-X."/>
            <person name="Wang R."/>
            <person name="Zheng Y.-Y."/>
            <person name="Liu H.-C."/>
            <person name="Zhou Y.-G."/>
            <person name="Yu Y.-J."/>
            <person name="Li A.-H."/>
        </authorList>
    </citation>
    <scope>NUCLEOTIDE SEQUENCE [LARGE SCALE GENOMIC DNA]</scope>
    <source>
        <strain evidence="3 4">C22-A2</strain>
    </source>
</reference>
<sequence>MDEVMQKLDATNYKDLLKHYIDTQDEKALYGVEQVSKSFIKSNILPEEIVNLHIQALAELYPNLFEDFQHSMSFLLEAMISYGLAHQEFQMLREKQYELKSEISVAASMQDTLLGTTKPAIEGLDIGVISVPAHQMNGDYHHFVKGKDGSLGIAVADVIGKGIPAALCMSMIKYSMDSYPEESMTPKAILKNLNRVVERNVDPSMFITMFYAQYIPSQSKLHYSSAGHEPGYYYNAEKDSFTEIETQGLVLGVSPDTDYKQYELQINKGDMVIMLTDGVTECRDGDRFIESEEVLDVIKQYANLPAQEMVNNVYKHFERLQNFELRDDFTLLILRKEV</sequence>
<dbReference type="EMBL" id="JARZFX010000007">
    <property type="protein sequence ID" value="MEC5424704.1"/>
    <property type="molecule type" value="Genomic_DNA"/>
</dbReference>
<name>A0ABU6KIN2_9BACI</name>
<dbReference type="InterPro" id="IPR052016">
    <property type="entry name" value="Bact_Sigma-Reg"/>
</dbReference>
<feature type="domain" description="PPM-type phosphatase" evidence="2">
    <location>
        <begin position="125"/>
        <end position="336"/>
    </location>
</feature>
<protein>
    <submittedName>
        <fullName evidence="3">PP2C family protein-serine/threonine phosphatase</fullName>
    </submittedName>
</protein>
<accession>A0ABU6KIN2</accession>
<dbReference type="SUPFAM" id="SSF81606">
    <property type="entry name" value="PP2C-like"/>
    <property type="match status" value="1"/>
</dbReference>
<comment type="caution">
    <text evidence="3">The sequence shown here is derived from an EMBL/GenBank/DDBJ whole genome shotgun (WGS) entry which is preliminary data.</text>
</comment>
<evidence type="ECO:0000259" key="2">
    <source>
        <dbReference type="PROSITE" id="PS51746"/>
    </source>
</evidence>
<dbReference type="Gene3D" id="1.10.1240.30">
    <property type="entry name" value="KaiA/RbsU domain"/>
    <property type="match status" value="1"/>
</dbReference>
<dbReference type="SMART" id="SM00331">
    <property type="entry name" value="PP2C_SIG"/>
    <property type="match status" value="1"/>
</dbReference>
<dbReference type="InterPro" id="IPR017944">
    <property type="entry name" value="KaiA/RbsU_helical_domain_sf"/>
</dbReference>
<evidence type="ECO:0000313" key="4">
    <source>
        <dbReference type="Proteomes" id="UP001335737"/>
    </source>
</evidence>
<dbReference type="Pfam" id="PF07228">
    <property type="entry name" value="SpoIIE"/>
    <property type="match status" value="1"/>
</dbReference>
<evidence type="ECO:0000313" key="3">
    <source>
        <dbReference type="EMBL" id="MEC5424704.1"/>
    </source>
</evidence>
<dbReference type="InterPro" id="IPR036457">
    <property type="entry name" value="PPM-type-like_dom_sf"/>
</dbReference>
<dbReference type="SMART" id="SM00332">
    <property type="entry name" value="PP2Cc"/>
    <property type="match status" value="1"/>
</dbReference>
<dbReference type="PANTHER" id="PTHR43156:SF15">
    <property type="entry name" value="PHOSPHOSERINE PHOSPHATASE RSBU"/>
    <property type="match status" value="1"/>
</dbReference>
<evidence type="ECO:0000256" key="1">
    <source>
        <dbReference type="ARBA" id="ARBA00022801"/>
    </source>
</evidence>
<proteinExistence type="predicted"/>
<organism evidence="3 4">
    <name type="scientific">Virgibacillus tibetensis</name>
    <dbReference type="NCBI Taxonomy" id="3042313"/>
    <lineage>
        <taxon>Bacteria</taxon>
        <taxon>Bacillati</taxon>
        <taxon>Bacillota</taxon>
        <taxon>Bacilli</taxon>
        <taxon>Bacillales</taxon>
        <taxon>Bacillaceae</taxon>
        <taxon>Virgibacillus</taxon>
    </lineage>
</organism>
<dbReference type="InterPro" id="IPR001932">
    <property type="entry name" value="PPM-type_phosphatase-like_dom"/>
</dbReference>
<dbReference type="PROSITE" id="PS51746">
    <property type="entry name" value="PPM_2"/>
    <property type="match status" value="1"/>
</dbReference>
<dbReference type="InterPro" id="IPR014787">
    <property type="entry name" value="PSer_Pase_RsbU_N"/>
</dbReference>
<dbReference type="Gene3D" id="3.60.40.10">
    <property type="entry name" value="PPM-type phosphatase domain"/>
    <property type="match status" value="1"/>
</dbReference>
<keyword evidence="4" id="KW-1185">Reference proteome</keyword>
<dbReference type="RefSeq" id="WP_327608267.1">
    <property type="nucleotide sequence ID" value="NZ_JARZFX010000007.1"/>
</dbReference>
<gene>
    <name evidence="3" type="ORF">QGM71_14485</name>
</gene>
<dbReference type="PANTHER" id="PTHR43156">
    <property type="entry name" value="STAGE II SPORULATION PROTEIN E-RELATED"/>
    <property type="match status" value="1"/>
</dbReference>
<dbReference type="Pfam" id="PF08673">
    <property type="entry name" value="RsbU_N"/>
    <property type="match status" value="1"/>
</dbReference>
<keyword evidence="1" id="KW-0378">Hydrolase</keyword>
<dbReference type="Proteomes" id="UP001335737">
    <property type="component" value="Unassembled WGS sequence"/>
</dbReference>